<dbReference type="PROSITE" id="PS50966">
    <property type="entry name" value="ZF_SWIM"/>
    <property type="match status" value="1"/>
</dbReference>
<dbReference type="AlphaFoldDB" id="A0A3N9UHL4"/>
<feature type="domain" description="SWIM-type" evidence="2">
    <location>
        <begin position="74"/>
        <end position="104"/>
    </location>
</feature>
<dbReference type="EMBL" id="RRCT01000003">
    <property type="protein sequence ID" value="RQW75525.1"/>
    <property type="molecule type" value="Genomic_DNA"/>
</dbReference>
<gene>
    <name evidence="3" type="ORF">EBB45_05130</name>
</gene>
<organism evidence="3 4">
    <name type="scientific">Lysinibacillus composti</name>
    <dbReference type="NCBI Taxonomy" id="720633"/>
    <lineage>
        <taxon>Bacteria</taxon>
        <taxon>Bacillati</taxon>
        <taxon>Bacillota</taxon>
        <taxon>Bacilli</taxon>
        <taxon>Bacillales</taxon>
        <taxon>Bacillaceae</taxon>
        <taxon>Lysinibacillus</taxon>
    </lineage>
</organism>
<keyword evidence="1" id="KW-0863">Zinc-finger</keyword>
<evidence type="ECO:0000256" key="1">
    <source>
        <dbReference type="PROSITE-ProRule" id="PRU00325"/>
    </source>
</evidence>
<evidence type="ECO:0000313" key="3">
    <source>
        <dbReference type="EMBL" id="RQW75525.1"/>
    </source>
</evidence>
<dbReference type="RefSeq" id="WP_124763333.1">
    <property type="nucleotide sequence ID" value="NZ_JAFBDY010000009.1"/>
</dbReference>
<proteinExistence type="predicted"/>
<name>A0A3N9UHL4_9BACI</name>
<dbReference type="Pfam" id="PF04434">
    <property type="entry name" value="SWIM"/>
    <property type="match status" value="1"/>
</dbReference>
<dbReference type="Proteomes" id="UP000274033">
    <property type="component" value="Unassembled WGS sequence"/>
</dbReference>
<reference evidence="3 4" key="1">
    <citation type="journal article" date="2013" name="J. Microbiol.">
        <title>Lysinibacillus chungkukjangi sp. nov., isolated from Chungkukjang, Korean fermented soybean food.</title>
        <authorList>
            <person name="Kim S.J."/>
            <person name="Jang Y.H."/>
            <person name="Hamada M."/>
            <person name="Ahn J.H."/>
            <person name="Weon H.Y."/>
            <person name="Suzuki K."/>
            <person name="Whang K.S."/>
            <person name="Kwon S.W."/>
        </authorList>
    </citation>
    <scope>NUCLEOTIDE SEQUENCE [LARGE SCALE GENOMIC DNA]</scope>
    <source>
        <strain evidence="3 4">MCCC 1A12701</strain>
    </source>
</reference>
<dbReference type="OrthoDB" id="7593573at2"/>
<keyword evidence="1" id="KW-0479">Metal-binding</keyword>
<keyword evidence="4" id="KW-1185">Reference proteome</keyword>
<protein>
    <recommendedName>
        <fullName evidence="2">SWIM-type domain-containing protein</fullName>
    </recommendedName>
</protein>
<sequence>MSLSVATIARDHQSFINTQLEQVERELHPSVQEDEELIRRALFAVRNKSVQFERFIPAYQTLHTIVQDVRLTEVTVNFDYERITCSCPQNDWCRHKVSVLLSLYQYYDSVQEWVTNWRQKKSVQLHLLASERTPENWLAMVNEVMSHLLQPGRPVPADSFLLTNLAENAFTKLKKHMPYEREWQPIYNLFMEIGVFNKIWEHLNRTNTPLTSHYFEYYFDKTLNKIQDNMHELSGGSRLFATDPFFDLLQNMVRELLLERHGQFSRRMNLYLSFWDTVFIEKKRAEKELTILTSLMDNPDENPNLSEDVPLHLVMNLFYIMVKDHESLRETLQKVNIPTLDVYFGLAKLSFSQNNQEAGEIILKSVLPYLQEFIHEHLKPTHRQMYVRRASLIYDNIVLTEQEELMLYSAFGTYGIQPYSNYLLKTKRFDEWAALHQLYPSSISYLESCGLKDVLDEAPQVTLPLYHYYALQEVDQKSRLNYKQAVRIWKMMKSAAKKSGRMNFWEDYIFTIREQYKRLRALQEELEKGNLLA</sequence>
<comment type="caution">
    <text evidence="3">The sequence shown here is derived from an EMBL/GenBank/DDBJ whole genome shotgun (WGS) entry which is preliminary data.</text>
</comment>
<evidence type="ECO:0000259" key="2">
    <source>
        <dbReference type="PROSITE" id="PS50966"/>
    </source>
</evidence>
<accession>A0A3N9UHL4</accession>
<dbReference type="InterPro" id="IPR007527">
    <property type="entry name" value="Znf_SWIM"/>
</dbReference>
<keyword evidence="1" id="KW-0862">Zinc</keyword>
<dbReference type="GO" id="GO:0008270">
    <property type="term" value="F:zinc ion binding"/>
    <property type="evidence" value="ECO:0007669"/>
    <property type="project" value="UniProtKB-KW"/>
</dbReference>
<evidence type="ECO:0000313" key="4">
    <source>
        <dbReference type="Proteomes" id="UP000274033"/>
    </source>
</evidence>